<evidence type="ECO:0000313" key="4">
    <source>
        <dbReference type="EMBL" id="KAF7306688.1"/>
    </source>
</evidence>
<feature type="region of interest" description="Disordered" evidence="1">
    <location>
        <begin position="147"/>
        <end position="179"/>
    </location>
</feature>
<sequence>MLATLILFALLRLSQAVSVTNISASDPAIVFTPGWQNISESDANFLATTEFLCHLTVTLPPSTSSVSYFGYSRTGSSRYGYTLDCLDDCLVQTINGTNPADASTLSTLFTLDVDPSTNHTLRVYNLGTADSSQITFDHLSLVVQDNASAPSSDLNPTTSLSSEASSTTEPRTTALKQSSSLAESTASVILLSATSEATSSNDISATNTGPDGSATSASSDASDSTGGVSKQLVIGLTVFAVVVTTGTVALLIICLRRRRREQQGRVSPTPPSPTSSIIPIMEPPPASMNPFAEPVVSFPDPYSVPQFPLDPPANSAMMQRRQRPDSRIASPGLAPTIPLPDLPAGARLNRMESRSNSPMSSNRSGSRSDMWISRTPARNEFYAV</sequence>
<accession>A0A8H6SVI9</accession>
<feature type="region of interest" description="Disordered" evidence="1">
    <location>
        <begin position="323"/>
        <end position="371"/>
    </location>
</feature>
<gene>
    <name evidence="4" type="ORF">MIND_00460500</name>
</gene>
<feature type="transmembrane region" description="Helical" evidence="2">
    <location>
        <begin position="232"/>
        <end position="255"/>
    </location>
</feature>
<evidence type="ECO:0000256" key="1">
    <source>
        <dbReference type="SAM" id="MobiDB-lite"/>
    </source>
</evidence>
<keyword evidence="2" id="KW-0472">Membrane</keyword>
<keyword evidence="2" id="KW-0812">Transmembrane</keyword>
<protein>
    <submittedName>
        <fullName evidence="4">Uncharacterized protein</fullName>
    </submittedName>
</protein>
<feature type="compositionally biased region" description="Polar residues" evidence="1">
    <location>
        <begin position="147"/>
        <end position="156"/>
    </location>
</feature>
<feature type="compositionally biased region" description="Low complexity" evidence="1">
    <location>
        <begin position="354"/>
        <end position="370"/>
    </location>
</feature>
<dbReference type="OrthoDB" id="2756540at2759"/>
<evidence type="ECO:0000256" key="3">
    <source>
        <dbReference type="SAM" id="SignalP"/>
    </source>
</evidence>
<feature type="signal peptide" evidence="3">
    <location>
        <begin position="1"/>
        <end position="16"/>
    </location>
</feature>
<feature type="compositionally biased region" description="Low complexity" evidence="1">
    <location>
        <begin position="157"/>
        <end position="169"/>
    </location>
</feature>
<proteinExistence type="predicted"/>
<feature type="compositionally biased region" description="Polar residues" evidence="1">
    <location>
        <begin position="199"/>
        <end position="210"/>
    </location>
</feature>
<dbReference type="Proteomes" id="UP000636479">
    <property type="component" value="Unassembled WGS sequence"/>
</dbReference>
<organism evidence="4 5">
    <name type="scientific">Mycena indigotica</name>
    <dbReference type="NCBI Taxonomy" id="2126181"/>
    <lineage>
        <taxon>Eukaryota</taxon>
        <taxon>Fungi</taxon>
        <taxon>Dikarya</taxon>
        <taxon>Basidiomycota</taxon>
        <taxon>Agaricomycotina</taxon>
        <taxon>Agaricomycetes</taxon>
        <taxon>Agaricomycetidae</taxon>
        <taxon>Agaricales</taxon>
        <taxon>Marasmiineae</taxon>
        <taxon>Mycenaceae</taxon>
        <taxon>Mycena</taxon>
    </lineage>
</organism>
<evidence type="ECO:0000313" key="5">
    <source>
        <dbReference type="Proteomes" id="UP000636479"/>
    </source>
</evidence>
<feature type="region of interest" description="Disordered" evidence="1">
    <location>
        <begin position="199"/>
        <end position="226"/>
    </location>
</feature>
<comment type="caution">
    <text evidence="4">The sequence shown here is derived from an EMBL/GenBank/DDBJ whole genome shotgun (WGS) entry which is preliminary data.</text>
</comment>
<dbReference type="RefSeq" id="XP_037221707.1">
    <property type="nucleotide sequence ID" value="XM_037361415.1"/>
</dbReference>
<name>A0A8H6SVI9_9AGAR</name>
<keyword evidence="2" id="KW-1133">Transmembrane helix</keyword>
<dbReference type="AlphaFoldDB" id="A0A8H6SVI9"/>
<feature type="compositionally biased region" description="Polar residues" evidence="1">
    <location>
        <begin position="170"/>
        <end position="179"/>
    </location>
</feature>
<feature type="chain" id="PRO_5034586341" evidence="3">
    <location>
        <begin position="17"/>
        <end position="384"/>
    </location>
</feature>
<evidence type="ECO:0000256" key="2">
    <source>
        <dbReference type="SAM" id="Phobius"/>
    </source>
</evidence>
<keyword evidence="5" id="KW-1185">Reference proteome</keyword>
<feature type="compositionally biased region" description="Low complexity" evidence="1">
    <location>
        <begin position="211"/>
        <end position="226"/>
    </location>
</feature>
<keyword evidence="3" id="KW-0732">Signal</keyword>
<dbReference type="EMBL" id="JACAZF010000004">
    <property type="protein sequence ID" value="KAF7306688.1"/>
    <property type="molecule type" value="Genomic_DNA"/>
</dbReference>
<dbReference type="GeneID" id="59343931"/>
<reference evidence="4" key="1">
    <citation type="submission" date="2020-05" db="EMBL/GenBank/DDBJ databases">
        <title>Mycena genomes resolve the evolution of fungal bioluminescence.</title>
        <authorList>
            <person name="Tsai I.J."/>
        </authorList>
    </citation>
    <scope>NUCLEOTIDE SEQUENCE</scope>
    <source>
        <strain evidence="4">171206Taipei</strain>
    </source>
</reference>